<keyword evidence="3" id="KW-1185">Reference proteome</keyword>
<organism evidence="2 3">
    <name type="scientific">Penicillium desertorum</name>
    <dbReference type="NCBI Taxonomy" id="1303715"/>
    <lineage>
        <taxon>Eukaryota</taxon>
        <taxon>Fungi</taxon>
        <taxon>Dikarya</taxon>
        <taxon>Ascomycota</taxon>
        <taxon>Pezizomycotina</taxon>
        <taxon>Eurotiomycetes</taxon>
        <taxon>Eurotiomycetidae</taxon>
        <taxon>Eurotiales</taxon>
        <taxon>Aspergillaceae</taxon>
        <taxon>Penicillium</taxon>
    </lineage>
</organism>
<comment type="caution">
    <text evidence="2">The sequence shown here is derived from an EMBL/GenBank/DDBJ whole genome shotgun (WGS) entry which is preliminary data.</text>
</comment>
<proteinExistence type="predicted"/>
<gene>
    <name evidence="2" type="ORF">N7530_004239</name>
</gene>
<protein>
    <submittedName>
        <fullName evidence="2">Uncharacterized protein</fullName>
    </submittedName>
</protein>
<reference evidence="2" key="2">
    <citation type="journal article" date="2023" name="IMA Fungus">
        <title>Comparative genomic study of the Penicillium genus elucidates a diverse pangenome and 15 lateral gene transfer events.</title>
        <authorList>
            <person name="Petersen C."/>
            <person name="Sorensen T."/>
            <person name="Nielsen M.R."/>
            <person name="Sondergaard T.E."/>
            <person name="Sorensen J.L."/>
            <person name="Fitzpatrick D.A."/>
            <person name="Frisvad J.C."/>
            <person name="Nielsen K.L."/>
        </authorList>
    </citation>
    <scope>NUCLEOTIDE SEQUENCE</scope>
    <source>
        <strain evidence="2">IBT 17660</strain>
    </source>
</reference>
<dbReference type="Proteomes" id="UP001147760">
    <property type="component" value="Unassembled WGS sequence"/>
</dbReference>
<name>A0A9X0BQ89_9EURO</name>
<evidence type="ECO:0000256" key="1">
    <source>
        <dbReference type="SAM" id="MobiDB-lite"/>
    </source>
</evidence>
<evidence type="ECO:0000313" key="2">
    <source>
        <dbReference type="EMBL" id="KAJ5478730.1"/>
    </source>
</evidence>
<reference evidence="2" key="1">
    <citation type="submission" date="2022-12" db="EMBL/GenBank/DDBJ databases">
        <authorList>
            <person name="Petersen C."/>
        </authorList>
    </citation>
    <scope>NUCLEOTIDE SEQUENCE</scope>
    <source>
        <strain evidence="2">IBT 17660</strain>
    </source>
</reference>
<accession>A0A9X0BQ89</accession>
<feature type="compositionally biased region" description="Polar residues" evidence="1">
    <location>
        <begin position="39"/>
        <end position="53"/>
    </location>
</feature>
<dbReference type="EMBL" id="JAPWDO010000003">
    <property type="protein sequence ID" value="KAJ5478730.1"/>
    <property type="molecule type" value="Genomic_DNA"/>
</dbReference>
<evidence type="ECO:0000313" key="3">
    <source>
        <dbReference type="Proteomes" id="UP001147760"/>
    </source>
</evidence>
<feature type="compositionally biased region" description="Polar residues" evidence="1">
    <location>
        <begin position="83"/>
        <end position="96"/>
    </location>
</feature>
<dbReference type="OrthoDB" id="4369340at2759"/>
<sequence length="116" mass="13091">MNPFQSDRGGLRLQGNRLTVAGFSFRTIGRLVNQYTSMNPFNQPRSTSSINDFQSDRGGPFGSRTIGRLVWSIQPSTSINHFHLDQPTQSTNSINHFQPDRGELRLQDNRQTGLVN</sequence>
<feature type="region of interest" description="Disordered" evidence="1">
    <location>
        <begin position="39"/>
        <end position="58"/>
    </location>
</feature>
<dbReference type="AlphaFoldDB" id="A0A9X0BQ89"/>
<feature type="region of interest" description="Disordered" evidence="1">
    <location>
        <begin position="83"/>
        <end position="116"/>
    </location>
</feature>
<feature type="compositionally biased region" description="Basic and acidic residues" evidence="1">
    <location>
        <begin position="98"/>
        <end position="108"/>
    </location>
</feature>